<keyword evidence="3" id="KW-1003">Cell membrane</keyword>
<protein>
    <submittedName>
        <fullName evidence="10">Cellobiose transport system permease protein</fullName>
    </submittedName>
</protein>
<dbReference type="OrthoDB" id="2063054at2"/>
<dbReference type="CDD" id="cd06261">
    <property type="entry name" value="TM_PBP2"/>
    <property type="match status" value="1"/>
</dbReference>
<evidence type="ECO:0000259" key="9">
    <source>
        <dbReference type="PROSITE" id="PS50928"/>
    </source>
</evidence>
<feature type="transmembrane region" description="Helical" evidence="7">
    <location>
        <begin position="102"/>
        <end position="125"/>
    </location>
</feature>
<dbReference type="Pfam" id="PF00528">
    <property type="entry name" value="BPD_transp_1"/>
    <property type="match status" value="1"/>
</dbReference>
<feature type="domain" description="ABC transmembrane type-1" evidence="9">
    <location>
        <begin position="102"/>
        <end position="292"/>
    </location>
</feature>
<feature type="transmembrane region" description="Helical" evidence="7">
    <location>
        <begin position="170"/>
        <end position="187"/>
    </location>
</feature>
<feature type="region of interest" description="Disordered" evidence="8">
    <location>
        <begin position="1"/>
        <end position="32"/>
    </location>
</feature>
<dbReference type="InterPro" id="IPR000515">
    <property type="entry name" value="MetI-like"/>
</dbReference>
<dbReference type="GO" id="GO:0055085">
    <property type="term" value="P:transmembrane transport"/>
    <property type="evidence" value="ECO:0007669"/>
    <property type="project" value="InterPro"/>
</dbReference>
<dbReference type="AlphaFoldDB" id="A0A1H2LWF5"/>
<dbReference type="Proteomes" id="UP000182977">
    <property type="component" value="Chromosome I"/>
</dbReference>
<name>A0A1H2LWF5_9ACTN</name>
<evidence type="ECO:0000313" key="10">
    <source>
        <dbReference type="EMBL" id="SDU85045.1"/>
    </source>
</evidence>
<reference evidence="11" key="1">
    <citation type="submission" date="2016-10" db="EMBL/GenBank/DDBJ databases">
        <authorList>
            <person name="Varghese N."/>
            <person name="Submissions S."/>
        </authorList>
    </citation>
    <scope>NUCLEOTIDE SEQUENCE [LARGE SCALE GENOMIC DNA]</scope>
    <source>
        <strain evidence="11">DSM 45079</strain>
    </source>
</reference>
<keyword evidence="5 7" id="KW-1133">Transmembrane helix</keyword>
<dbReference type="GO" id="GO:0005886">
    <property type="term" value="C:plasma membrane"/>
    <property type="evidence" value="ECO:0007669"/>
    <property type="project" value="UniProtKB-SubCell"/>
</dbReference>
<evidence type="ECO:0000256" key="1">
    <source>
        <dbReference type="ARBA" id="ARBA00004651"/>
    </source>
</evidence>
<evidence type="ECO:0000256" key="8">
    <source>
        <dbReference type="SAM" id="MobiDB-lite"/>
    </source>
</evidence>
<feature type="transmembrane region" description="Helical" evidence="7">
    <location>
        <begin position="137"/>
        <end position="158"/>
    </location>
</feature>
<evidence type="ECO:0000256" key="6">
    <source>
        <dbReference type="ARBA" id="ARBA00023136"/>
    </source>
</evidence>
<keyword evidence="4 7" id="KW-0812">Transmembrane</keyword>
<dbReference type="RefSeq" id="WP_046772735.1">
    <property type="nucleotide sequence ID" value="NZ_LBMC01000076.1"/>
</dbReference>
<keyword evidence="6 7" id="KW-0472">Membrane</keyword>
<dbReference type="SUPFAM" id="SSF161098">
    <property type="entry name" value="MetI-like"/>
    <property type="match status" value="1"/>
</dbReference>
<dbReference type="STRING" id="419479.SAMN04488563_6725"/>
<sequence length="307" mass="33363">MTIHDAPTRPPARRPVSRSAQRSNRQARDHQRRSRRDGVSWFGYLVLTIGVLGALAPLYWMFVVGSNDSSAISQFPPVLVPGGSFFDNLSFVQERVPFARSILNSAIVAVAVAALQVFFCSLAGYAFAKLHFRGRGVLLVAVVGTMAIPSQLGIVPMYMIMSELGWVDSLQALIVPGAVSAFGVFWMRQVVIGSIPDELIEAARVDGCGTFRTYRSVVLPNIRGSAAVFGLFTAMAAWNDFLWPLVILNSPEHFTSQVAIQQLRTQYTIDYSVVMTASVIATVPLLLLFLLAGKQLVAGIMEGAVKG</sequence>
<dbReference type="PANTHER" id="PTHR43744">
    <property type="entry name" value="ABC TRANSPORTER PERMEASE PROTEIN MG189-RELATED-RELATED"/>
    <property type="match status" value="1"/>
</dbReference>
<evidence type="ECO:0000256" key="7">
    <source>
        <dbReference type="RuleBase" id="RU363032"/>
    </source>
</evidence>
<evidence type="ECO:0000256" key="5">
    <source>
        <dbReference type="ARBA" id="ARBA00022989"/>
    </source>
</evidence>
<proteinExistence type="inferred from homology"/>
<gene>
    <name evidence="10" type="ORF">SAMN04488563_6725</name>
</gene>
<keyword evidence="11" id="KW-1185">Reference proteome</keyword>
<dbReference type="PANTHER" id="PTHR43744:SF12">
    <property type="entry name" value="ABC TRANSPORTER PERMEASE PROTEIN MG189-RELATED"/>
    <property type="match status" value="1"/>
</dbReference>
<evidence type="ECO:0000256" key="2">
    <source>
        <dbReference type="ARBA" id="ARBA00022448"/>
    </source>
</evidence>
<comment type="subcellular location">
    <subcellularLocation>
        <location evidence="1 7">Cell membrane</location>
        <topology evidence="1 7">Multi-pass membrane protein</topology>
    </subcellularLocation>
</comment>
<dbReference type="EMBL" id="LT629791">
    <property type="protein sequence ID" value="SDU85045.1"/>
    <property type="molecule type" value="Genomic_DNA"/>
</dbReference>
<evidence type="ECO:0000256" key="3">
    <source>
        <dbReference type="ARBA" id="ARBA00022475"/>
    </source>
</evidence>
<accession>A0A1H2LWF5</accession>
<dbReference type="PROSITE" id="PS50928">
    <property type="entry name" value="ABC_TM1"/>
    <property type="match status" value="1"/>
</dbReference>
<dbReference type="InterPro" id="IPR035906">
    <property type="entry name" value="MetI-like_sf"/>
</dbReference>
<comment type="similarity">
    <text evidence="7">Belongs to the binding-protein-dependent transport system permease family.</text>
</comment>
<dbReference type="Gene3D" id="1.10.3720.10">
    <property type="entry name" value="MetI-like"/>
    <property type="match status" value="1"/>
</dbReference>
<feature type="transmembrane region" description="Helical" evidence="7">
    <location>
        <begin position="41"/>
        <end position="62"/>
    </location>
</feature>
<evidence type="ECO:0000256" key="4">
    <source>
        <dbReference type="ARBA" id="ARBA00022692"/>
    </source>
</evidence>
<evidence type="ECO:0000313" key="11">
    <source>
        <dbReference type="Proteomes" id="UP000182977"/>
    </source>
</evidence>
<feature type="transmembrane region" description="Helical" evidence="7">
    <location>
        <begin position="271"/>
        <end position="292"/>
    </location>
</feature>
<organism evidence="10 11">
    <name type="scientific">Jiangella alkaliphila</name>
    <dbReference type="NCBI Taxonomy" id="419479"/>
    <lineage>
        <taxon>Bacteria</taxon>
        <taxon>Bacillati</taxon>
        <taxon>Actinomycetota</taxon>
        <taxon>Actinomycetes</taxon>
        <taxon>Jiangellales</taxon>
        <taxon>Jiangellaceae</taxon>
        <taxon>Jiangella</taxon>
    </lineage>
</organism>
<keyword evidence="2 7" id="KW-0813">Transport</keyword>